<gene>
    <name evidence="1" type="ORF">F441_07200</name>
</gene>
<feature type="non-terminal residue" evidence="1">
    <location>
        <position position="79"/>
    </location>
</feature>
<name>W2X764_PHYNI</name>
<evidence type="ECO:0000313" key="1">
    <source>
        <dbReference type="EMBL" id="ETP18596.1"/>
    </source>
</evidence>
<comment type="caution">
    <text evidence="1">The sequence shown here is derived from an EMBL/GenBank/DDBJ whole genome shotgun (WGS) entry which is preliminary data.</text>
</comment>
<evidence type="ECO:0000313" key="2">
    <source>
        <dbReference type="Proteomes" id="UP000018958"/>
    </source>
</evidence>
<accession>W2X764</accession>
<proteinExistence type="predicted"/>
<reference evidence="1 2" key="1">
    <citation type="submission" date="2013-11" db="EMBL/GenBank/DDBJ databases">
        <title>The Genome Sequence of Phytophthora parasitica CJ01A1.</title>
        <authorList>
            <consortium name="The Broad Institute Genomics Platform"/>
            <person name="Russ C."/>
            <person name="Tyler B."/>
            <person name="Panabieres F."/>
            <person name="Shan W."/>
            <person name="Tripathy S."/>
            <person name="Grunwald N."/>
            <person name="Machado M."/>
            <person name="Johnson C.S."/>
            <person name="Walker B."/>
            <person name="Young S.K."/>
            <person name="Zeng Q."/>
            <person name="Gargeya S."/>
            <person name="Fitzgerald M."/>
            <person name="Haas B."/>
            <person name="Abouelleil A."/>
            <person name="Allen A.W."/>
            <person name="Alvarado L."/>
            <person name="Arachchi H.M."/>
            <person name="Berlin A.M."/>
            <person name="Chapman S.B."/>
            <person name="Gainer-Dewar J."/>
            <person name="Goldberg J."/>
            <person name="Griggs A."/>
            <person name="Gujja S."/>
            <person name="Hansen M."/>
            <person name="Howarth C."/>
            <person name="Imamovic A."/>
            <person name="Ireland A."/>
            <person name="Larimer J."/>
            <person name="McCowan C."/>
            <person name="Murphy C."/>
            <person name="Pearson M."/>
            <person name="Poon T.W."/>
            <person name="Priest M."/>
            <person name="Roberts A."/>
            <person name="Saif S."/>
            <person name="Shea T."/>
            <person name="Sisk P."/>
            <person name="Sykes S."/>
            <person name="Wortman J."/>
            <person name="Nusbaum C."/>
            <person name="Birren B."/>
        </authorList>
    </citation>
    <scope>NUCLEOTIDE SEQUENCE [LARGE SCALE GENOMIC DNA]</scope>
    <source>
        <strain evidence="1 2">CJ01A1</strain>
    </source>
</reference>
<organism evidence="1 2">
    <name type="scientific">Phytophthora nicotianae CJ01A1</name>
    <dbReference type="NCBI Taxonomy" id="1317063"/>
    <lineage>
        <taxon>Eukaryota</taxon>
        <taxon>Sar</taxon>
        <taxon>Stramenopiles</taxon>
        <taxon>Oomycota</taxon>
        <taxon>Peronosporomycetes</taxon>
        <taxon>Peronosporales</taxon>
        <taxon>Peronosporaceae</taxon>
        <taxon>Phytophthora</taxon>
    </lineage>
</organism>
<dbReference type="AlphaFoldDB" id="W2X764"/>
<sequence>MARHGAAPTTDTASVYRHPWKTPSYCKFIIERRVNCGVRHQAPTVGAAELVGAAVGHAHPYTNGRGRNKTKYCFSNGTH</sequence>
<dbReference type="Proteomes" id="UP000018958">
    <property type="component" value="Unassembled WGS sequence"/>
</dbReference>
<protein>
    <submittedName>
        <fullName evidence="1">Uncharacterized protein</fullName>
    </submittedName>
</protein>
<dbReference type="EMBL" id="ANIX01001437">
    <property type="protein sequence ID" value="ETP18596.1"/>
    <property type="molecule type" value="Genomic_DNA"/>
</dbReference>